<reference evidence="1" key="1">
    <citation type="submission" date="2020-03" db="EMBL/GenBank/DDBJ databases">
        <title>The deep terrestrial virosphere.</title>
        <authorList>
            <person name="Holmfeldt K."/>
            <person name="Nilsson E."/>
            <person name="Simone D."/>
            <person name="Lopez-Fernandez M."/>
            <person name="Wu X."/>
            <person name="de Brujin I."/>
            <person name="Lundin D."/>
            <person name="Andersson A."/>
            <person name="Bertilsson S."/>
            <person name="Dopson M."/>
        </authorList>
    </citation>
    <scope>NUCLEOTIDE SEQUENCE</scope>
    <source>
        <strain evidence="1">TM448B03752</strain>
    </source>
</reference>
<sequence length="207" mass="24562">MKRYERYAIVGQTQTGKTELVKRYMLPRIQKKFVIYDPDFEFSKFGMIRNTVDEIDFHCDDRIIFQPSDEALEDVPTRISQFNALVKELNGLCGWVLIIDELSNVTKPEDRVRAKCPGQLFIYVRRRMKKPYRNGFIFTTNRLSDADANIFGQCQHIFTFNSVKIDIDYITERIGVNIWDKVLKLRKYEYVYYNQVTKRKVSPCKVN</sequence>
<evidence type="ECO:0008006" key="2">
    <source>
        <dbReference type="Google" id="ProtNLM"/>
    </source>
</evidence>
<evidence type="ECO:0000313" key="1">
    <source>
        <dbReference type="EMBL" id="QJI02866.1"/>
    </source>
</evidence>
<accession>A0A6M3Y373</accession>
<dbReference type="InterPro" id="IPR027417">
    <property type="entry name" value="P-loop_NTPase"/>
</dbReference>
<organism evidence="1">
    <name type="scientific">viral metagenome</name>
    <dbReference type="NCBI Taxonomy" id="1070528"/>
    <lineage>
        <taxon>unclassified sequences</taxon>
        <taxon>metagenomes</taxon>
        <taxon>organismal metagenomes</taxon>
    </lineage>
</organism>
<proteinExistence type="predicted"/>
<dbReference type="AlphaFoldDB" id="A0A6M3Y373"/>
<name>A0A6M3Y373_9ZZZZ</name>
<dbReference type="Gene3D" id="3.40.50.300">
    <property type="entry name" value="P-loop containing nucleotide triphosphate hydrolases"/>
    <property type="match status" value="1"/>
</dbReference>
<dbReference type="EMBL" id="MT145038">
    <property type="protein sequence ID" value="QJI02866.1"/>
    <property type="molecule type" value="Genomic_DNA"/>
</dbReference>
<dbReference type="SUPFAM" id="SSF52540">
    <property type="entry name" value="P-loop containing nucleoside triphosphate hydrolases"/>
    <property type="match status" value="1"/>
</dbReference>
<protein>
    <recommendedName>
        <fullName evidence="2">ATPase domain containing protein</fullName>
    </recommendedName>
</protein>
<gene>
    <name evidence="1" type="ORF">TM448B03752_0003</name>
</gene>